<dbReference type="EMBL" id="CP003345">
    <property type="protein sequence ID" value="AFM05724.1"/>
    <property type="molecule type" value="Genomic_DNA"/>
</dbReference>
<name>I4AP39_BERLS</name>
<evidence type="ECO:0000313" key="2">
    <source>
        <dbReference type="EMBL" id="AFM05724.1"/>
    </source>
</evidence>
<keyword evidence="3" id="KW-1185">Reference proteome</keyword>
<dbReference type="KEGG" id="fli:Fleli_3402"/>
<dbReference type="RefSeq" id="WP_014799150.1">
    <property type="nucleotide sequence ID" value="NC_018018.1"/>
</dbReference>
<feature type="coiled-coil region" evidence="1">
    <location>
        <begin position="236"/>
        <end position="272"/>
    </location>
</feature>
<accession>I4AP39</accession>
<dbReference type="STRING" id="880071.Fleli_3402"/>
<dbReference type="Proteomes" id="UP000006054">
    <property type="component" value="Chromosome"/>
</dbReference>
<evidence type="ECO:0000313" key="3">
    <source>
        <dbReference type="Proteomes" id="UP000006054"/>
    </source>
</evidence>
<gene>
    <name evidence="2" type="ordered locus">Fleli_3402</name>
</gene>
<dbReference type="HOGENOM" id="CLU_933019_0_0_10"/>
<keyword evidence="1" id="KW-0175">Coiled coil</keyword>
<proteinExistence type="predicted"/>
<protein>
    <submittedName>
        <fullName evidence="2">Uncharacterized protein</fullName>
    </submittedName>
</protein>
<evidence type="ECO:0000256" key="1">
    <source>
        <dbReference type="SAM" id="Coils"/>
    </source>
</evidence>
<sequence length="298" mass="35071">MKINISSRLGEFQIISSPDSDRSFETSTITTFNLKIWGLNLKDKSLEVVEKITEQITKDLDKFLVNEKQTVNNLINEKFLVDNNWLDRAYQYRFKEPFSIQDFKESFVLKELILHYSSLDFGNLMAYDFIFLPNEKFSFGFQVSSRDEMNGKNFVYFDTDFNYEACLNVLRQENEAKFSLEVLRFLSFMEGCIHQGTLYDSSAYVTEELIKCLNTAHQEVKFEIARLLYNLQQGYIDTLEHDMEAIKSQNQKEQAQEELKYAQEVKAVFENNYDELAKWKTEESVKEITEAILEKISE</sequence>
<dbReference type="AlphaFoldDB" id="I4AP39"/>
<reference evidence="3" key="1">
    <citation type="submission" date="2012-06" db="EMBL/GenBank/DDBJ databases">
        <title>The complete genome of Flexibacter litoralis DSM 6794.</title>
        <authorList>
            <person name="Lucas S."/>
            <person name="Copeland A."/>
            <person name="Lapidus A."/>
            <person name="Glavina del Rio T."/>
            <person name="Dalin E."/>
            <person name="Tice H."/>
            <person name="Bruce D."/>
            <person name="Goodwin L."/>
            <person name="Pitluck S."/>
            <person name="Peters L."/>
            <person name="Ovchinnikova G."/>
            <person name="Lu M."/>
            <person name="Kyrpides N."/>
            <person name="Mavromatis K."/>
            <person name="Ivanova N."/>
            <person name="Brettin T."/>
            <person name="Detter J.C."/>
            <person name="Han C."/>
            <person name="Larimer F."/>
            <person name="Land M."/>
            <person name="Hauser L."/>
            <person name="Markowitz V."/>
            <person name="Cheng J.-F."/>
            <person name="Hugenholtz P."/>
            <person name="Woyke T."/>
            <person name="Wu D."/>
            <person name="Spring S."/>
            <person name="Lang E."/>
            <person name="Kopitz M."/>
            <person name="Brambilla E."/>
            <person name="Klenk H.-P."/>
            <person name="Eisen J.A."/>
        </authorList>
    </citation>
    <scope>NUCLEOTIDE SEQUENCE [LARGE SCALE GENOMIC DNA]</scope>
    <source>
        <strain evidence="3">ATCC 23117 / DSM 6794 / NBRC 15988 / NCIMB 1366 / Sio-4</strain>
    </source>
</reference>
<organism evidence="2 3">
    <name type="scientific">Bernardetia litoralis (strain ATCC 23117 / DSM 6794 / NBRC 15988 / NCIMB 1366 / Fx l1 / Sio-4)</name>
    <name type="common">Flexibacter litoralis</name>
    <dbReference type="NCBI Taxonomy" id="880071"/>
    <lineage>
        <taxon>Bacteria</taxon>
        <taxon>Pseudomonadati</taxon>
        <taxon>Bacteroidota</taxon>
        <taxon>Cytophagia</taxon>
        <taxon>Cytophagales</taxon>
        <taxon>Bernardetiaceae</taxon>
        <taxon>Bernardetia</taxon>
    </lineage>
</organism>